<dbReference type="InterPro" id="IPR027417">
    <property type="entry name" value="P-loop_NTPase"/>
</dbReference>
<dbReference type="InterPro" id="IPR003593">
    <property type="entry name" value="AAA+_ATPase"/>
</dbReference>
<keyword evidence="2" id="KW-0547">Nucleotide-binding</keyword>
<protein>
    <submittedName>
        <fullName evidence="7">ABC transporter ATP-binding protein</fullName>
    </submittedName>
</protein>
<evidence type="ECO:0000259" key="6">
    <source>
        <dbReference type="PROSITE" id="PS50893"/>
    </source>
</evidence>
<dbReference type="Pfam" id="PF00005">
    <property type="entry name" value="ABC_tran"/>
    <property type="match status" value="1"/>
</dbReference>
<dbReference type="PANTHER" id="PTHR42794:SF1">
    <property type="entry name" value="HEMIN IMPORT ATP-BINDING PROTEIN HMUV"/>
    <property type="match status" value="1"/>
</dbReference>
<dbReference type="InterPro" id="IPR003439">
    <property type="entry name" value="ABC_transporter-like_ATP-bd"/>
</dbReference>
<gene>
    <name evidence="7" type="ORF">JQC93_18710</name>
</gene>
<dbReference type="SUPFAM" id="SSF52540">
    <property type="entry name" value="P-loop containing nucleoside triphosphate hydrolases"/>
    <property type="match status" value="1"/>
</dbReference>
<keyword evidence="1" id="KW-0813">Transport</keyword>
<dbReference type="SMART" id="SM00382">
    <property type="entry name" value="AAA"/>
    <property type="match status" value="1"/>
</dbReference>
<sequence>MSVLSIEELTVSPGLLRQTRANVLSKISFSVQKGEIVGVVGPNGAGKTTLLNSIAGIQAIHSGRIQICGEKVGSLSALERAKRISYLPQHCDVPFPYKVKDVLKLAFYGDHSLSEDQQQQKVNYALETLEIDGLLNRNINELSGGEQQLVHLARTIAQNCTIMLLDEPTSSLDLSHESRLFTLLKQLKKRDYSTLLAIHDLNTAARLCDKIALISKGKLCGFGSPSSVFTVENLRRIYGNRVDVQIDSLGLLRIEAQIR</sequence>
<organism evidence="7 8">
    <name type="scientific">Vibrio ulleungensis</name>
    <dbReference type="NCBI Taxonomy" id="2807619"/>
    <lineage>
        <taxon>Bacteria</taxon>
        <taxon>Pseudomonadati</taxon>
        <taxon>Pseudomonadota</taxon>
        <taxon>Gammaproteobacteria</taxon>
        <taxon>Vibrionales</taxon>
        <taxon>Vibrionaceae</taxon>
        <taxon>Vibrio</taxon>
    </lineage>
</organism>
<evidence type="ECO:0000256" key="1">
    <source>
        <dbReference type="ARBA" id="ARBA00022448"/>
    </source>
</evidence>
<dbReference type="GO" id="GO:0005524">
    <property type="term" value="F:ATP binding"/>
    <property type="evidence" value="ECO:0007669"/>
    <property type="project" value="UniProtKB-KW"/>
</dbReference>
<evidence type="ECO:0000256" key="5">
    <source>
        <dbReference type="ARBA" id="ARBA00037066"/>
    </source>
</evidence>
<evidence type="ECO:0000313" key="7">
    <source>
        <dbReference type="EMBL" id="MBM7038416.1"/>
    </source>
</evidence>
<feature type="domain" description="ABC transporter" evidence="6">
    <location>
        <begin position="4"/>
        <end position="241"/>
    </location>
</feature>
<comment type="caution">
    <text evidence="7">The sequence shown here is derived from an EMBL/GenBank/DDBJ whole genome shotgun (WGS) entry which is preliminary data.</text>
</comment>
<reference evidence="7 8" key="1">
    <citation type="submission" date="2021-02" db="EMBL/GenBank/DDBJ databases">
        <authorList>
            <person name="Park J.-S."/>
        </authorList>
    </citation>
    <scope>NUCLEOTIDE SEQUENCE [LARGE SCALE GENOMIC DNA]</scope>
    <source>
        <strain evidence="7 8">188UL20-2</strain>
    </source>
</reference>
<dbReference type="CDD" id="cd03214">
    <property type="entry name" value="ABC_Iron-Siderophores_B12_Hemin"/>
    <property type="match status" value="1"/>
</dbReference>
<keyword evidence="4" id="KW-1278">Translocase</keyword>
<evidence type="ECO:0000256" key="2">
    <source>
        <dbReference type="ARBA" id="ARBA00022741"/>
    </source>
</evidence>
<dbReference type="EMBL" id="JAFEUM010000011">
    <property type="protein sequence ID" value="MBM7038416.1"/>
    <property type="molecule type" value="Genomic_DNA"/>
</dbReference>
<keyword evidence="3 7" id="KW-0067">ATP-binding</keyword>
<dbReference type="PROSITE" id="PS50893">
    <property type="entry name" value="ABC_TRANSPORTER_2"/>
    <property type="match status" value="1"/>
</dbReference>
<keyword evidence="8" id="KW-1185">Reference proteome</keyword>
<dbReference type="RefSeq" id="WP_205159867.1">
    <property type="nucleotide sequence ID" value="NZ_JAFEUM010000011.1"/>
</dbReference>
<dbReference type="Proteomes" id="UP000809621">
    <property type="component" value="Unassembled WGS sequence"/>
</dbReference>
<accession>A0ABS2HRA1</accession>
<dbReference type="Gene3D" id="3.40.50.300">
    <property type="entry name" value="P-loop containing nucleotide triphosphate hydrolases"/>
    <property type="match status" value="1"/>
</dbReference>
<name>A0ABS2HRA1_9VIBR</name>
<dbReference type="PANTHER" id="PTHR42794">
    <property type="entry name" value="HEMIN IMPORT ATP-BINDING PROTEIN HMUV"/>
    <property type="match status" value="1"/>
</dbReference>
<evidence type="ECO:0000256" key="3">
    <source>
        <dbReference type="ARBA" id="ARBA00022840"/>
    </source>
</evidence>
<evidence type="ECO:0000313" key="8">
    <source>
        <dbReference type="Proteomes" id="UP000809621"/>
    </source>
</evidence>
<proteinExistence type="predicted"/>
<comment type="function">
    <text evidence="5">Part of the ABC transporter complex HmuTUV involved in hemin import. Responsible for energy coupling to the transport system.</text>
</comment>
<evidence type="ECO:0000256" key="4">
    <source>
        <dbReference type="ARBA" id="ARBA00022967"/>
    </source>
</evidence>